<gene>
    <name evidence="1" type="ORF">EG68_03600</name>
</gene>
<keyword evidence="2" id="KW-1185">Reference proteome</keyword>
<comment type="caution">
    <text evidence="1">The sequence shown here is derived from an EMBL/GenBank/DDBJ whole genome shotgun (WGS) entry which is preliminary data.</text>
</comment>
<evidence type="ECO:0000313" key="1">
    <source>
        <dbReference type="EMBL" id="KAF7258881.1"/>
    </source>
</evidence>
<accession>A0A8S9Z149</accession>
<organism evidence="1 2">
    <name type="scientific">Paragonimus skrjabini miyazakii</name>
    <dbReference type="NCBI Taxonomy" id="59628"/>
    <lineage>
        <taxon>Eukaryota</taxon>
        <taxon>Metazoa</taxon>
        <taxon>Spiralia</taxon>
        <taxon>Lophotrochozoa</taxon>
        <taxon>Platyhelminthes</taxon>
        <taxon>Trematoda</taxon>
        <taxon>Digenea</taxon>
        <taxon>Plagiorchiida</taxon>
        <taxon>Troglotremata</taxon>
        <taxon>Troglotrematidae</taxon>
        <taxon>Paragonimus</taxon>
    </lineage>
</organism>
<proteinExistence type="predicted"/>
<sequence length="135" mass="15457">MSKTALKRLHQVKAQTVLSIQHQIPKVMVVEIRSKVSNPDIFNGDCHKREFMAISTDFFSLEFIQIILCGQTPQLYSFTLLLLQAERTLSETSFFCLMTKPTNYVLRCTTSLFVVQLAITRNLTTNVGDFKFESD</sequence>
<evidence type="ECO:0000313" key="2">
    <source>
        <dbReference type="Proteomes" id="UP000822476"/>
    </source>
</evidence>
<protein>
    <submittedName>
        <fullName evidence="1">Uncharacterized protein</fullName>
    </submittedName>
</protein>
<reference evidence="1" key="1">
    <citation type="submission" date="2019-07" db="EMBL/GenBank/DDBJ databases">
        <title>Annotation for the trematode Paragonimus miyazaki's.</title>
        <authorList>
            <person name="Choi Y.-J."/>
        </authorList>
    </citation>
    <scope>NUCLEOTIDE SEQUENCE</scope>
    <source>
        <strain evidence="1">Japan</strain>
    </source>
</reference>
<dbReference type="EMBL" id="JTDE01001484">
    <property type="protein sequence ID" value="KAF7258881.1"/>
    <property type="molecule type" value="Genomic_DNA"/>
</dbReference>
<dbReference type="AlphaFoldDB" id="A0A8S9Z149"/>
<name>A0A8S9Z149_9TREM</name>
<dbReference type="Proteomes" id="UP000822476">
    <property type="component" value="Unassembled WGS sequence"/>
</dbReference>